<evidence type="ECO:0000256" key="1">
    <source>
        <dbReference type="SAM" id="Phobius"/>
    </source>
</evidence>
<protein>
    <recommendedName>
        <fullName evidence="2">TPM domain-containing protein</fullName>
    </recommendedName>
</protein>
<dbReference type="Pfam" id="PF04536">
    <property type="entry name" value="TPM_phosphatase"/>
    <property type="match status" value="1"/>
</dbReference>
<dbReference type="InterPro" id="IPR007621">
    <property type="entry name" value="TPM_dom"/>
</dbReference>
<keyword evidence="4" id="KW-1185">Reference proteome</keyword>
<dbReference type="RefSeq" id="WP_160985751.1">
    <property type="nucleotide sequence ID" value="NZ_WVTD01000006.1"/>
</dbReference>
<evidence type="ECO:0000313" key="3">
    <source>
        <dbReference type="EMBL" id="MYL98111.1"/>
    </source>
</evidence>
<evidence type="ECO:0000313" key="4">
    <source>
        <dbReference type="Proteomes" id="UP000465810"/>
    </source>
</evidence>
<proteinExistence type="predicted"/>
<dbReference type="PANTHER" id="PTHR30373:SF8">
    <property type="entry name" value="BLL7265 PROTEIN"/>
    <property type="match status" value="1"/>
</dbReference>
<dbReference type="Proteomes" id="UP000465810">
    <property type="component" value="Unassembled WGS sequence"/>
</dbReference>
<accession>A0A7X4GGB3</accession>
<gene>
    <name evidence="3" type="ORF">GR702_10050</name>
</gene>
<keyword evidence="1" id="KW-0472">Membrane</keyword>
<reference evidence="3 4" key="1">
    <citation type="submission" date="2019-12" db="EMBL/GenBank/DDBJ databases">
        <authorList>
            <person name="Feng G."/>
            <person name="Zhu H."/>
        </authorList>
    </citation>
    <scope>NUCLEOTIDE SEQUENCE [LARGE SCALE GENOMIC DNA]</scope>
    <source>
        <strain evidence="3 4">FGD1</strain>
    </source>
</reference>
<evidence type="ECO:0000259" key="2">
    <source>
        <dbReference type="Pfam" id="PF04536"/>
    </source>
</evidence>
<feature type="transmembrane region" description="Helical" evidence="1">
    <location>
        <begin position="82"/>
        <end position="105"/>
    </location>
</feature>
<keyword evidence="1" id="KW-0812">Transmembrane</keyword>
<dbReference type="AlphaFoldDB" id="A0A7X4GGB3"/>
<dbReference type="PANTHER" id="PTHR30373">
    <property type="entry name" value="UPF0603 PROTEIN YGCG"/>
    <property type="match status" value="1"/>
</dbReference>
<dbReference type="Gene3D" id="3.10.310.50">
    <property type="match status" value="1"/>
</dbReference>
<organism evidence="3 4">
    <name type="scientific">Novosphingobium silvae</name>
    <dbReference type="NCBI Taxonomy" id="2692619"/>
    <lineage>
        <taxon>Bacteria</taxon>
        <taxon>Pseudomonadati</taxon>
        <taxon>Pseudomonadota</taxon>
        <taxon>Alphaproteobacteria</taxon>
        <taxon>Sphingomonadales</taxon>
        <taxon>Sphingomonadaceae</taxon>
        <taxon>Novosphingobium</taxon>
    </lineage>
</organism>
<feature type="transmembrane region" description="Helical" evidence="1">
    <location>
        <begin position="44"/>
        <end position="62"/>
    </location>
</feature>
<feature type="domain" description="TPM" evidence="2">
    <location>
        <begin position="139"/>
        <end position="203"/>
    </location>
</feature>
<comment type="caution">
    <text evidence="3">The sequence shown here is derived from an EMBL/GenBank/DDBJ whole genome shotgun (WGS) entry which is preliminary data.</text>
</comment>
<sequence>MAKAKYLSEADHQRISAAVAEAERLSSGEIVTILADRSDGYTDVALAWAALVAFLALGALAIAPDFHMDLYDRLFADWGHEWSARMMFSLALGTAALAFAAMMMLQLWQPLRFLLIPGPIRTMRVHERALRAFRIGAERRTSGRTGILIYLSMREHRAEILADEAIATKVEPGVWAEAMTAMLAHLRQGDNAEAMIAAVAKVGPVLATHVPRMEGDVNELPDRLIEV</sequence>
<keyword evidence="1" id="KW-1133">Transmembrane helix</keyword>
<dbReference type="EMBL" id="WVTD01000006">
    <property type="protein sequence ID" value="MYL98111.1"/>
    <property type="molecule type" value="Genomic_DNA"/>
</dbReference>
<name>A0A7X4GGB3_9SPHN</name>